<protein>
    <submittedName>
        <fullName evidence="11">Transcriptional regulator</fullName>
    </submittedName>
</protein>
<feature type="domain" description="Response regulatory" evidence="10">
    <location>
        <begin position="3"/>
        <end position="119"/>
    </location>
</feature>
<keyword evidence="6" id="KW-0238">DNA-binding</keyword>
<dbReference type="Gene3D" id="3.40.50.2300">
    <property type="match status" value="1"/>
</dbReference>
<dbReference type="eggNOG" id="COG4565">
    <property type="taxonomic scope" value="Bacteria"/>
</dbReference>
<reference evidence="11 12" key="1">
    <citation type="journal article" date="2015" name="Stand. Genomic Sci.">
        <title>High quality draft genome sequence of the moderately halophilic bacterium Pontibacillus yanchengensis Y32(T) and comparison among Pontibacillus genomes.</title>
        <authorList>
            <person name="Huang J."/>
            <person name="Qiao Z.X."/>
            <person name="Tang J.W."/>
            <person name="Wang G."/>
        </authorList>
    </citation>
    <scope>NUCLEOTIDE SEQUENCE [LARGE SCALE GENOMIC DNA]</scope>
    <source>
        <strain evidence="11 12">Y32</strain>
    </source>
</reference>
<sequence>MIKVLIVEDDPMVAQLNKQHTSEVEGFEVIGVASHAEEAMQLLEEKEVHLILLDVFMPGINGIHFLKKLRKQEEDVDVILITAASQMDQIQQSLRLGAIDYLIKPFEYERLYEALHKYKANRFTIQRHDSPVTQKDVDVLLRKEEQEGKARDFTPQTLPKGLTKNTLETIRETIESNSPEAFSTNEMAEATKVSRVSVRKYLKFLSDIGYLKEELVYGVGRPIYKYYLNEQNQHIIEQYVEK</sequence>
<dbReference type="STRING" id="1385514.N782_12675"/>
<dbReference type="InterPro" id="IPR036390">
    <property type="entry name" value="WH_DNA-bd_sf"/>
</dbReference>
<dbReference type="InterPro" id="IPR011006">
    <property type="entry name" value="CheY-like_superfamily"/>
</dbReference>
<dbReference type="AlphaFoldDB" id="A0A0A2TK67"/>
<keyword evidence="3 9" id="KW-0597">Phosphoprotein</keyword>
<dbReference type="GO" id="GO:0003677">
    <property type="term" value="F:DNA binding"/>
    <property type="evidence" value="ECO:0007669"/>
    <property type="project" value="UniProtKB-KW"/>
</dbReference>
<dbReference type="InterPro" id="IPR013196">
    <property type="entry name" value="HTH_11"/>
</dbReference>
<keyword evidence="4" id="KW-0902">Two-component regulatory system</keyword>
<proteinExistence type="predicted"/>
<dbReference type="PANTHER" id="PTHR45526">
    <property type="entry name" value="TRANSCRIPTIONAL REGULATORY PROTEIN DPIA"/>
    <property type="match status" value="1"/>
</dbReference>
<evidence type="ECO:0000256" key="9">
    <source>
        <dbReference type="PROSITE-ProRule" id="PRU00169"/>
    </source>
</evidence>
<dbReference type="SMART" id="SM00448">
    <property type="entry name" value="REC"/>
    <property type="match status" value="1"/>
</dbReference>
<evidence type="ECO:0000256" key="5">
    <source>
        <dbReference type="ARBA" id="ARBA00023015"/>
    </source>
</evidence>
<name>A0A0A2TK67_9BACI</name>
<dbReference type="Pfam" id="PF08279">
    <property type="entry name" value="HTH_11"/>
    <property type="match status" value="1"/>
</dbReference>
<dbReference type="InterPro" id="IPR001789">
    <property type="entry name" value="Sig_transdc_resp-reg_receiver"/>
</dbReference>
<evidence type="ECO:0000256" key="8">
    <source>
        <dbReference type="ARBA" id="ARBA00023163"/>
    </source>
</evidence>
<dbReference type="SUPFAM" id="SSF52172">
    <property type="entry name" value="CheY-like"/>
    <property type="match status" value="1"/>
</dbReference>
<evidence type="ECO:0000313" key="11">
    <source>
        <dbReference type="EMBL" id="KGP74481.1"/>
    </source>
</evidence>
<keyword evidence="5" id="KW-0805">Transcription regulation</keyword>
<evidence type="ECO:0000259" key="10">
    <source>
        <dbReference type="PROSITE" id="PS50110"/>
    </source>
</evidence>
<dbReference type="PIRSF" id="PIRSF006171">
    <property type="entry name" value="RR_citrat_malat"/>
    <property type="match status" value="1"/>
</dbReference>
<dbReference type="Proteomes" id="UP000030147">
    <property type="component" value="Unassembled WGS sequence"/>
</dbReference>
<evidence type="ECO:0000256" key="4">
    <source>
        <dbReference type="ARBA" id="ARBA00023012"/>
    </source>
</evidence>
<gene>
    <name evidence="11" type="ORF">N782_12675</name>
</gene>
<accession>A0A0A2TK67</accession>
<keyword evidence="2" id="KW-0963">Cytoplasm</keyword>
<organism evidence="11 12">
    <name type="scientific">Pontibacillus yanchengensis Y32</name>
    <dbReference type="NCBI Taxonomy" id="1385514"/>
    <lineage>
        <taxon>Bacteria</taxon>
        <taxon>Bacillati</taxon>
        <taxon>Bacillota</taxon>
        <taxon>Bacilli</taxon>
        <taxon>Bacillales</taxon>
        <taxon>Bacillaceae</taxon>
        <taxon>Pontibacillus</taxon>
    </lineage>
</organism>
<dbReference type="EMBL" id="AVBF01000002">
    <property type="protein sequence ID" value="KGP74481.1"/>
    <property type="molecule type" value="Genomic_DNA"/>
</dbReference>
<evidence type="ECO:0000256" key="2">
    <source>
        <dbReference type="ARBA" id="ARBA00022490"/>
    </source>
</evidence>
<dbReference type="RefSeq" id="WP_036815492.1">
    <property type="nucleotide sequence ID" value="NZ_AVBF01000002.1"/>
</dbReference>
<dbReference type="GO" id="GO:0000156">
    <property type="term" value="F:phosphorelay response regulator activity"/>
    <property type="evidence" value="ECO:0007669"/>
    <property type="project" value="TreeGrafter"/>
</dbReference>
<keyword evidence="8" id="KW-0804">Transcription</keyword>
<comment type="subcellular location">
    <subcellularLocation>
        <location evidence="1">Cytoplasm</location>
    </subcellularLocation>
</comment>
<keyword evidence="12" id="KW-1185">Reference proteome</keyword>
<dbReference type="InterPro" id="IPR024187">
    <property type="entry name" value="Sig_transdc_resp-reg_cit/mal"/>
</dbReference>
<evidence type="ECO:0000256" key="1">
    <source>
        <dbReference type="ARBA" id="ARBA00004496"/>
    </source>
</evidence>
<feature type="modified residue" description="4-aspartylphosphate" evidence="9">
    <location>
        <position position="54"/>
    </location>
</feature>
<dbReference type="PROSITE" id="PS50110">
    <property type="entry name" value="RESPONSE_REGULATORY"/>
    <property type="match status" value="1"/>
</dbReference>
<keyword evidence="7" id="KW-0010">Activator</keyword>
<evidence type="ECO:0000256" key="3">
    <source>
        <dbReference type="ARBA" id="ARBA00022553"/>
    </source>
</evidence>
<dbReference type="InterPro" id="IPR051271">
    <property type="entry name" value="2C-system_Tx_regulators"/>
</dbReference>
<dbReference type="Pfam" id="PF00072">
    <property type="entry name" value="Response_reg"/>
    <property type="match status" value="1"/>
</dbReference>
<evidence type="ECO:0000313" key="12">
    <source>
        <dbReference type="Proteomes" id="UP000030147"/>
    </source>
</evidence>
<dbReference type="OrthoDB" id="9759232at2"/>
<evidence type="ECO:0000256" key="7">
    <source>
        <dbReference type="ARBA" id="ARBA00023159"/>
    </source>
</evidence>
<dbReference type="GO" id="GO:0003700">
    <property type="term" value="F:DNA-binding transcription factor activity"/>
    <property type="evidence" value="ECO:0007669"/>
    <property type="project" value="InterPro"/>
</dbReference>
<evidence type="ECO:0000256" key="6">
    <source>
        <dbReference type="ARBA" id="ARBA00023125"/>
    </source>
</evidence>
<dbReference type="PANTHER" id="PTHR45526:SF1">
    <property type="entry name" value="TRANSCRIPTIONAL REGULATORY PROTEIN DCUR-RELATED"/>
    <property type="match status" value="1"/>
</dbReference>
<dbReference type="CDD" id="cd19925">
    <property type="entry name" value="REC_citrate_TCS"/>
    <property type="match status" value="1"/>
</dbReference>
<dbReference type="GO" id="GO:0005737">
    <property type="term" value="C:cytoplasm"/>
    <property type="evidence" value="ECO:0007669"/>
    <property type="project" value="UniProtKB-SubCell"/>
</dbReference>
<dbReference type="SUPFAM" id="SSF46785">
    <property type="entry name" value="Winged helix' DNA-binding domain"/>
    <property type="match status" value="1"/>
</dbReference>
<comment type="caution">
    <text evidence="11">The sequence shown here is derived from an EMBL/GenBank/DDBJ whole genome shotgun (WGS) entry which is preliminary data.</text>
</comment>